<dbReference type="AlphaFoldDB" id="A0A5C6QPF9"/>
<dbReference type="Proteomes" id="UP000321917">
    <property type="component" value="Unassembled WGS sequence"/>
</dbReference>
<feature type="domain" description="Metallo-beta-lactamase" evidence="7">
    <location>
        <begin position="563"/>
        <end position="735"/>
    </location>
</feature>
<evidence type="ECO:0000313" key="11">
    <source>
        <dbReference type="Proteomes" id="UP000321917"/>
    </source>
</evidence>
<dbReference type="Pfam" id="PF00753">
    <property type="entry name" value="Lactamase_B"/>
    <property type="match status" value="1"/>
</dbReference>
<accession>A0A5C6QPF9</accession>
<evidence type="ECO:0000313" key="9">
    <source>
        <dbReference type="EMBL" id="TWX70603.1"/>
    </source>
</evidence>
<dbReference type="Pfam" id="PF13567">
    <property type="entry name" value="DUF4131"/>
    <property type="match status" value="1"/>
</dbReference>
<dbReference type="InterPro" id="IPR004797">
    <property type="entry name" value="Competence_ComEC/Rec2"/>
</dbReference>
<feature type="transmembrane region" description="Helical" evidence="6">
    <location>
        <begin position="469"/>
        <end position="486"/>
    </location>
</feature>
<name>A0A5C6QPF9_9GAMM</name>
<dbReference type="SUPFAM" id="SSF56281">
    <property type="entry name" value="Metallo-hydrolase/oxidoreductase"/>
    <property type="match status" value="1"/>
</dbReference>
<evidence type="ECO:0000256" key="3">
    <source>
        <dbReference type="ARBA" id="ARBA00022692"/>
    </source>
</evidence>
<evidence type="ECO:0000256" key="6">
    <source>
        <dbReference type="SAM" id="Phobius"/>
    </source>
</evidence>
<dbReference type="InterPro" id="IPR052159">
    <property type="entry name" value="Competence_DNA_uptake"/>
</dbReference>
<dbReference type="InterPro" id="IPR035681">
    <property type="entry name" value="ComA-like_MBL"/>
</dbReference>
<evidence type="ECO:0000256" key="4">
    <source>
        <dbReference type="ARBA" id="ARBA00022989"/>
    </source>
</evidence>
<keyword evidence="4 6" id="KW-1133">Transmembrane helix</keyword>
<dbReference type="NCBIfam" id="TIGR00361">
    <property type="entry name" value="ComEC_Rec2"/>
    <property type="match status" value="1"/>
</dbReference>
<evidence type="ECO:0000313" key="8">
    <source>
        <dbReference type="EMBL" id="TWX62201.1"/>
    </source>
</evidence>
<dbReference type="OrthoDB" id="9761531at2"/>
<dbReference type="InterPro" id="IPR036866">
    <property type="entry name" value="RibonucZ/Hydroxyglut_hydro"/>
</dbReference>
<dbReference type="InterPro" id="IPR025405">
    <property type="entry name" value="DUF4131"/>
</dbReference>
<dbReference type="InterPro" id="IPR004477">
    <property type="entry name" value="ComEC_N"/>
</dbReference>
<keyword evidence="5 6" id="KW-0472">Membrane</keyword>
<feature type="transmembrane region" description="Helical" evidence="6">
    <location>
        <begin position="46"/>
        <end position="63"/>
    </location>
</feature>
<dbReference type="GO" id="GO:0030420">
    <property type="term" value="P:establishment of competence for transformation"/>
    <property type="evidence" value="ECO:0007669"/>
    <property type="project" value="InterPro"/>
</dbReference>
<dbReference type="GO" id="GO:0005886">
    <property type="term" value="C:plasma membrane"/>
    <property type="evidence" value="ECO:0007669"/>
    <property type="project" value="UniProtKB-SubCell"/>
</dbReference>
<dbReference type="EMBL" id="VOLQ01000004">
    <property type="protein sequence ID" value="TWX70603.1"/>
    <property type="molecule type" value="Genomic_DNA"/>
</dbReference>
<feature type="transmembrane region" description="Helical" evidence="6">
    <location>
        <begin position="408"/>
        <end position="432"/>
    </location>
</feature>
<gene>
    <name evidence="8" type="ORF">ESZ26_04320</name>
    <name evidence="9" type="ORF">ESZ27_03575</name>
</gene>
<comment type="caution">
    <text evidence="9">The sequence shown here is derived from an EMBL/GenBank/DDBJ whole genome shotgun (WGS) entry which is preliminary data.</text>
</comment>
<dbReference type="PANTHER" id="PTHR30619">
    <property type="entry name" value="DNA INTERNALIZATION/COMPETENCE PROTEIN COMEC/REC2"/>
    <property type="match status" value="1"/>
</dbReference>
<dbReference type="Gene3D" id="3.60.15.10">
    <property type="entry name" value="Ribonuclease Z/Hydroxyacylglutathione hydrolase-like"/>
    <property type="match status" value="1"/>
</dbReference>
<dbReference type="PANTHER" id="PTHR30619:SF1">
    <property type="entry name" value="RECOMBINATION PROTEIN 2"/>
    <property type="match status" value="1"/>
</dbReference>
<feature type="transmembrane region" description="Helical" evidence="6">
    <location>
        <begin position="439"/>
        <end position="463"/>
    </location>
</feature>
<feature type="transmembrane region" description="Helical" evidence="6">
    <location>
        <begin position="6"/>
        <end position="39"/>
    </location>
</feature>
<dbReference type="InterPro" id="IPR001279">
    <property type="entry name" value="Metallo-B-lactamas"/>
</dbReference>
<feature type="transmembrane region" description="Helical" evidence="6">
    <location>
        <begin position="529"/>
        <end position="545"/>
    </location>
</feature>
<dbReference type="Pfam" id="PF03772">
    <property type="entry name" value="Competence"/>
    <property type="match status" value="1"/>
</dbReference>
<dbReference type="EMBL" id="VOLR01000004">
    <property type="protein sequence ID" value="TWX62201.1"/>
    <property type="molecule type" value="Genomic_DNA"/>
</dbReference>
<organism evidence="9 11">
    <name type="scientific">Colwellia hornerae</name>
    <dbReference type="NCBI Taxonomy" id="89402"/>
    <lineage>
        <taxon>Bacteria</taxon>
        <taxon>Pseudomonadati</taxon>
        <taxon>Pseudomonadota</taxon>
        <taxon>Gammaproteobacteria</taxon>
        <taxon>Alteromonadales</taxon>
        <taxon>Colwelliaceae</taxon>
        <taxon>Colwellia</taxon>
    </lineage>
</organism>
<dbReference type="CDD" id="cd07731">
    <property type="entry name" value="ComA-like_MBL-fold"/>
    <property type="match status" value="1"/>
</dbReference>
<sequence>MERWLFTFFIGAILSLFLPIVPDFSQVSICFCFAVIFCLIKRLRGYSGLFFGCAWLLSAGFAYQNIWQVNNLVADNFFGKTVTVKGIVTNIPKSLTRIIKKDETTKKVSRFNFVVEEVNQQKLQSKINIRLRWDHKSIKLDSLKKATKINQGQKWQLNVRVKPAHGFANIGGFSYQTWLRQKELHATGYVKHSVKNKLISAQPSYRQRLYLQLNELIDSITLTNELHHFIFALTFGERGKITPEQWQVLQATGTQHLMAISGLHLGLIASGAFGLMLMCFRYSPFYLLLTEKGKLWLVKKNSRIVTFAFSSLVALFYAYLAGFSLPTLRALIMMQIFIGAKLLGVKLTITRWLLLSIVCIILISPFSLFSVSFWLSVYAVSLILLIIWRCRKLLSSSGDGQADKIKAWLHSLIIIQLGLTLFMLPVAALLNYQLPLSALLANIIAVPWMSFTAIPLCLLAVVVMPFSETLAIFFLELSLMSLKLIWQWLSYLSSQQWLFIDVSHQTLMIILMISGLCFISYFLALPKKVLAAALLLTFLFSLMSVNNQQKNDDWQVNVLDVGQGLAVVIERNGQAILYDTGASYPSGFNLAESVIFPYLQYRGVTTLDYLLLSHADNDHAGGLAFIDEKIALNKIIVKQIKYNQPVEDFGRYSFVNMQSCKQGDNFIWQGLTFSVLWPVVIEDKENDNSCVIHISDGKYKVLLTGDIPRKVEKLLVANVEIADKLKADVIVAPHHGSKTSSSTGFIKAVSPEAVIFSAGFMNRWKMPNKAVLKRYHQLNVTPYATAEHGMIRINISEQALEIESYRLHIKPYWFAN</sequence>
<reference evidence="9 11" key="1">
    <citation type="submission" date="2019-07" db="EMBL/GenBank/DDBJ databases">
        <title>Genomes of sea-ice associated Colwellia species.</title>
        <authorList>
            <person name="Bowman J.P."/>
        </authorList>
    </citation>
    <scope>NUCLEOTIDE SEQUENCE [LARGE SCALE GENOMIC DNA]</scope>
    <source>
        <strain evidence="8 10">ACAM 607</strain>
        <strain evidence="9 11">IC036</strain>
    </source>
</reference>
<evidence type="ECO:0000259" key="7">
    <source>
        <dbReference type="SMART" id="SM00849"/>
    </source>
</evidence>
<dbReference type="NCBIfam" id="TIGR00360">
    <property type="entry name" value="ComEC_N-term"/>
    <property type="match status" value="1"/>
</dbReference>
<feature type="transmembrane region" description="Helical" evidence="6">
    <location>
        <begin position="498"/>
        <end position="523"/>
    </location>
</feature>
<dbReference type="RefSeq" id="WP_146798342.1">
    <property type="nucleotide sequence ID" value="NZ_VOLP01000005.1"/>
</dbReference>
<evidence type="ECO:0000256" key="1">
    <source>
        <dbReference type="ARBA" id="ARBA00004651"/>
    </source>
</evidence>
<dbReference type="SMART" id="SM00849">
    <property type="entry name" value="Lactamase_B"/>
    <property type="match status" value="1"/>
</dbReference>
<keyword evidence="3 6" id="KW-0812">Transmembrane</keyword>
<protein>
    <submittedName>
        <fullName evidence="9">DNA internalization-related competence protein ComEC/Rec2</fullName>
    </submittedName>
</protein>
<comment type="subcellular location">
    <subcellularLocation>
        <location evidence="1">Cell membrane</location>
        <topology evidence="1">Multi-pass membrane protein</topology>
    </subcellularLocation>
</comment>
<feature type="transmembrane region" description="Helical" evidence="6">
    <location>
        <begin position="355"/>
        <end position="388"/>
    </location>
</feature>
<keyword evidence="10" id="KW-1185">Reference proteome</keyword>
<proteinExistence type="predicted"/>
<dbReference type="Proteomes" id="UP000321525">
    <property type="component" value="Unassembled WGS sequence"/>
</dbReference>
<evidence type="ECO:0000256" key="5">
    <source>
        <dbReference type="ARBA" id="ARBA00023136"/>
    </source>
</evidence>
<evidence type="ECO:0000313" key="10">
    <source>
        <dbReference type="Proteomes" id="UP000321525"/>
    </source>
</evidence>
<keyword evidence="2" id="KW-1003">Cell membrane</keyword>
<feature type="transmembrane region" description="Helical" evidence="6">
    <location>
        <begin position="257"/>
        <end position="280"/>
    </location>
</feature>
<evidence type="ECO:0000256" key="2">
    <source>
        <dbReference type="ARBA" id="ARBA00022475"/>
    </source>
</evidence>